<evidence type="ECO:0000256" key="5">
    <source>
        <dbReference type="ARBA" id="ARBA00023012"/>
    </source>
</evidence>
<evidence type="ECO:0000256" key="13">
    <source>
        <dbReference type="SAM" id="MobiDB-lite"/>
    </source>
</evidence>
<dbReference type="FunFam" id="3.40.50.2300:FF:000132">
    <property type="entry name" value="Two-component response regulator"/>
    <property type="match status" value="1"/>
</dbReference>
<evidence type="ECO:0000313" key="15">
    <source>
        <dbReference type="Proteomes" id="UP001652623"/>
    </source>
</evidence>
<evidence type="ECO:0000256" key="9">
    <source>
        <dbReference type="ARBA" id="ARBA00023163"/>
    </source>
</evidence>
<dbReference type="InterPro" id="IPR001005">
    <property type="entry name" value="SANT/Myb"/>
</dbReference>
<dbReference type="GO" id="GO:0010492">
    <property type="term" value="P:maintenance of shoot apical meristem identity"/>
    <property type="evidence" value="ECO:0007669"/>
    <property type="project" value="UniProtKB-ARBA"/>
</dbReference>
<evidence type="ECO:0000259" key="14">
    <source>
        <dbReference type="PROSITE" id="PS50110"/>
    </source>
</evidence>
<keyword evidence="15" id="KW-1185">Reference proteome</keyword>
<dbReference type="InterPro" id="IPR009057">
    <property type="entry name" value="Homeodomain-like_sf"/>
</dbReference>
<keyword evidence="4" id="KW-0932">Cytokinin signaling pathway</keyword>
<reference evidence="16" key="1">
    <citation type="submission" date="2025-08" db="UniProtKB">
        <authorList>
            <consortium name="RefSeq"/>
        </authorList>
    </citation>
    <scope>IDENTIFICATION</scope>
    <source>
        <tissue evidence="16">Seedling</tissue>
    </source>
</reference>
<keyword evidence="7" id="KW-0238">DNA-binding</keyword>
<evidence type="ECO:0000313" key="16">
    <source>
        <dbReference type="RefSeq" id="XP_015894480.1"/>
    </source>
</evidence>
<keyword evidence="8" id="KW-0010">Activator</keyword>
<dbReference type="GO" id="GO:0009736">
    <property type="term" value="P:cytokinin-activated signaling pathway"/>
    <property type="evidence" value="ECO:0007669"/>
    <property type="project" value="UniProtKB-KW"/>
</dbReference>
<dbReference type="Pfam" id="PF00249">
    <property type="entry name" value="Myb_DNA-binding"/>
    <property type="match status" value="1"/>
</dbReference>
<dbReference type="GeneID" id="107428463"/>
<dbReference type="AlphaFoldDB" id="A0A6P4AG30"/>
<dbReference type="GO" id="GO:0080036">
    <property type="term" value="P:regulation of cytokinin-activated signaling pathway"/>
    <property type="evidence" value="ECO:0007669"/>
    <property type="project" value="UniProtKB-ARBA"/>
</dbReference>
<dbReference type="GO" id="GO:0009414">
    <property type="term" value="P:response to water deprivation"/>
    <property type="evidence" value="ECO:0007669"/>
    <property type="project" value="UniProtKB-ARBA"/>
</dbReference>
<dbReference type="InterPro" id="IPR001789">
    <property type="entry name" value="Sig_transdc_resp-reg_receiver"/>
</dbReference>
<accession>A0A6P4AG30</accession>
<proteinExistence type="inferred from homology"/>
<keyword evidence="10" id="KW-0539">Nucleus</keyword>
<evidence type="ECO:0000256" key="6">
    <source>
        <dbReference type="ARBA" id="ARBA00023015"/>
    </source>
</evidence>
<evidence type="ECO:0000256" key="1">
    <source>
        <dbReference type="ARBA" id="ARBA00004123"/>
    </source>
</evidence>
<dbReference type="Gene3D" id="3.40.50.2300">
    <property type="match status" value="1"/>
</dbReference>
<dbReference type="KEGG" id="zju:107428463"/>
<dbReference type="Proteomes" id="UP001652623">
    <property type="component" value="Chromosome 12"/>
</dbReference>
<dbReference type="GO" id="GO:0031537">
    <property type="term" value="P:regulation of anthocyanin metabolic process"/>
    <property type="evidence" value="ECO:0007669"/>
    <property type="project" value="UniProtKB-ARBA"/>
</dbReference>
<evidence type="ECO:0000256" key="2">
    <source>
        <dbReference type="ARBA" id="ARBA00006015"/>
    </source>
</evidence>
<dbReference type="GO" id="GO:0005634">
    <property type="term" value="C:nucleus"/>
    <property type="evidence" value="ECO:0007669"/>
    <property type="project" value="UniProtKB-SubCell"/>
</dbReference>
<dbReference type="SUPFAM" id="SSF46689">
    <property type="entry name" value="Homeodomain-like"/>
    <property type="match status" value="1"/>
</dbReference>
<gene>
    <name evidence="16" type="primary">LOC107428463</name>
</gene>
<dbReference type="GO" id="GO:0010380">
    <property type="term" value="P:regulation of chlorophyll biosynthetic process"/>
    <property type="evidence" value="ECO:0007669"/>
    <property type="project" value="UniProtKB-ARBA"/>
</dbReference>
<dbReference type="FunCoup" id="A0A6P4AG30">
    <property type="interactions" value="336"/>
</dbReference>
<feature type="region of interest" description="Disordered" evidence="13">
    <location>
        <begin position="318"/>
        <end position="347"/>
    </location>
</feature>
<protein>
    <submittedName>
        <fullName evidence="16">Two-component response regulator ARR11</fullName>
    </submittedName>
</protein>
<evidence type="ECO:0000256" key="4">
    <source>
        <dbReference type="ARBA" id="ARBA00022864"/>
    </source>
</evidence>
<dbReference type="Pfam" id="PF00072">
    <property type="entry name" value="Response_reg"/>
    <property type="match status" value="1"/>
</dbReference>
<dbReference type="PROSITE" id="PS50110">
    <property type="entry name" value="RESPONSE_REGULATORY"/>
    <property type="match status" value="1"/>
</dbReference>
<dbReference type="RefSeq" id="XP_015894480.1">
    <property type="nucleotide sequence ID" value="XM_016038994.4"/>
</dbReference>
<dbReference type="PANTHER" id="PTHR43874:SF137">
    <property type="entry name" value="TWO-COMPONENT RESPONSE REGULATOR ARR11"/>
    <property type="match status" value="1"/>
</dbReference>
<name>A0A6P4AG30_ZIZJJ</name>
<feature type="modified residue" description="4-aspartylphosphate" evidence="12">
    <location>
        <position position="70"/>
    </location>
</feature>
<keyword evidence="6" id="KW-0805">Transcription regulation</keyword>
<evidence type="ECO:0000256" key="7">
    <source>
        <dbReference type="ARBA" id="ARBA00023125"/>
    </source>
</evidence>
<dbReference type="GO" id="GO:0080113">
    <property type="term" value="P:regulation of seed growth"/>
    <property type="evidence" value="ECO:0007669"/>
    <property type="project" value="UniProtKB-ARBA"/>
</dbReference>
<dbReference type="SMR" id="A0A6P4AG30"/>
<dbReference type="GO" id="GO:0010082">
    <property type="term" value="P:regulation of root meristem growth"/>
    <property type="evidence" value="ECO:0007669"/>
    <property type="project" value="UniProtKB-ARBA"/>
</dbReference>
<dbReference type="InterPro" id="IPR006447">
    <property type="entry name" value="Myb_dom_plants"/>
</dbReference>
<keyword evidence="9" id="KW-0804">Transcription</keyword>
<dbReference type="Gene3D" id="1.10.10.60">
    <property type="entry name" value="Homeodomain-like"/>
    <property type="match status" value="1"/>
</dbReference>
<comment type="similarity">
    <text evidence="2">Belongs to the ARR family. Type-B subfamily.</text>
</comment>
<keyword evidence="3 12" id="KW-0597">Phosphoprotein</keyword>
<evidence type="ECO:0000256" key="3">
    <source>
        <dbReference type="ARBA" id="ARBA00022553"/>
    </source>
</evidence>
<dbReference type="NCBIfam" id="TIGR01557">
    <property type="entry name" value="myb_SHAQKYF"/>
    <property type="match status" value="1"/>
</dbReference>
<dbReference type="CDD" id="cd17584">
    <property type="entry name" value="REC_typeB_ARR-like"/>
    <property type="match status" value="1"/>
</dbReference>
<comment type="subunit">
    <text evidence="11">Binds the target DNA as a monomer.</text>
</comment>
<evidence type="ECO:0000256" key="8">
    <source>
        <dbReference type="ARBA" id="ARBA00023159"/>
    </source>
</evidence>
<dbReference type="GO" id="GO:0003677">
    <property type="term" value="F:DNA binding"/>
    <property type="evidence" value="ECO:0007669"/>
    <property type="project" value="UniProtKB-KW"/>
</dbReference>
<dbReference type="GO" id="GO:0000160">
    <property type="term" value="P:phosphorelay signal transduction system"/>
    <property type="evidence" value="ECO:0007669"/>
    <property type="project" value="UniProtKB-KW"/>
</dbReference>
<comment type="subcellular location">
    <subcellularLocation>
        <location evidence="1">Nucleus</location>
    </subcellularLocation>
</comment>
<dbReference type="InterPro" id="IPR045279">
    <property type="entry name" value="ARR-like"/>
</dbReference>
<dbReference type="PANTHER" id="PTHR43874">
    <property type="entry name" value="TWO-COMPONENT RESPONSE REGULATOR"/>
    <property type="match status" value="1"/>
</dbReference>
<dbReference type="FunFam" id="1.10.10.60:FF:000007">
    <property type="entry name" value="Two-component response regulator"/>
    <property type="match status" value="1"/>
</dbReference>
<keyword evidence="5" id="KW-0902">Two-component regulatory system</keyword>
<dbReference type="SMART" id="SM00448">
    <property type="entry name" value="REC"/>
    <property type="match status" value="1"/>
</dbReference>
<feature type="domain" description="Response regulatory" evidence="14">
    <location>
        <begin position="19"/>
        <end position="134"/>
    </location>
</feature>
<evidence type="ECO:0000256" key="10">
    <source>
        <dbReference type="ARBA" id="ARBA00023242"/>
    </source>
</evidence>
<sequence>MENGFSSPRNNDTFPAGLRVLVVDDDPTWLKILEKMLKKCSYEVTTCGLARDALSLLRERKDGYDIVISDVNMPDMDGFKLLEHVGLEMDLPVIMMSVDGETSRVMKGVQHGACDYLLKPIRMKELRNIWQHVFRKKIHEIRDMESHESIDAVQMMRNGTDHSDDVQFLSMEDLTSVKKRKDIENKHDDKDFSDTSSTKKARVVWSVDLHQKFVKAVNQIGFDKVGPKKILDLMNVPWLTRENVASHLQKYRLYLSRLQKEKENDLKSSFVAMKHNDPKDPQGSFGLQNLMNTHQNDVVNGGYKFSVNNVLVQNVDPTNHESESIVSEPTTEPKRASASRLPDPLKTKNSQMVFNHSFAPLESEVNLTAFGSTIPTNYSWSEVPDIQFKQEHKPLIQPENGFSKLPVLDPPPHIHVDQLQSIPSISSKPTTIERGITGPIKSKPQNIEYGSNQVNCVSSTVSTIDSFQIRPDMANHQPLEPIYTNSSSMKTQIFNLSCLTDLESTQRTQTLGNGSPYVSFDDELPVLFQNDCYGMNLGLHNVEFSEYNAAGLINEVPSHLCDSLRIGYEYPCDPTEYSVIDQGLFIHSMT</sequence>
<dbReference type="GO" id="GO:0080022">
    <property type="term" value="P:primary root development"/>
    <property type="evidence" value="ECO:0007669"/>
    <property type="project" value="UniProtKB-ARBA"/>
</dbReference>
<dbReference type="InterPro" id="IPR011006">
    <property type="entry name" value="CheY-like_superfamily"/>
</dbReference>
<organism evidence="15 16">
    <name type="scientific">Ziziphus jujuba</name>
    <name type="common">Chinese jujube</name>
    <name type="synonym">Ziziphus sativa</name>
    <dbReference type="NCBI Taxonomy" id="326968"/>
    <lineage>
        <taxon>Eukaryota</taxon>
        <taxon>Viridiplantae</taxon>
        <taxon>Streptophyta</taxon>
        <taxon>Embryophyta</taxon>
        <taxon>Tracheophyta</taxon>
        <taxon>Spermatophyta</taxon>
        <taxon>Magnoliopsida</taxon>
        <taxon>eudicotyledons</taxon>
        <taxon>Gunneridae</taxon>
        <taxon>Pentapetalae</taxon>
        <taxon>rosids</taxon>
        <taxon>fabids</taxon>
        <taxon>Rosales</taxon>
        <taxon>Rhamnaceae</taxon>
        <taxon>Paliureae</taxon>
        <taxon>Ziziphus</taxon>
    </lineage>
</organism>
<dbReference type="GO" id="GO:1990110">
    <property type="term" value="P:callus formation"/>
    <property type="evidence" value="ECO:0007669"/>
    <property type="project" value="UniProtKB-ARBA"/>
</dbReference>
<dbReference type="SUPFAM" id="SSF52172">
    <property type="entry name" value="CheY-like"/>
    <property type="match status" value="1"/>
</dbReference>
<evidence type="ECO:0000256" key="11">
    <source>
        <dbReference type="ARBA" id="ARBA00061767"/>
    </source>
</evidence>
<dbReference type="InParanoid" id="A0A6P4AG30"/>
<evidence type="ECO:0000256" key="12">
    <source>
        <dbReference type="PROSITE-ProRule" id="PRU00169"/>
    </source>
</evidence>